<feature type="region of interest" description="Disordered" evidence="1">
    <location>
        <begin position="2159"/>
        <end position="2187"/>
    </location>
</feature>
<dbReference type="PANTHER" id="PTHR15678:SF6">
    <property type="entry name" value="BRIDGE-LIKE LIPID TRANSFER PROTEIN FAMILY MEMBER 2"/>
    <property type="match status" value="1"/>
</dbReference>
<feature type="compositionally biased region" description="Acidic residues" evidence="1">
    <location>
        <begin position="1592"/>
        <end position="1603"/>
    </location>
</feature>
<dbReference type="PANTHER" id="PTHR15678">
    <property type="entry name" value="ANTIGEN MLAA-22-RELATED"/>
    <property type="match status" value="1"/>
</dbReference>
<comment type="caution">
    <text evidence="2">The sequence shown here is derived from an EMBL/GenBank/DDBJ whole genome shotgun (WGS) entry which is preliminary data.</text>
</comment>
<dbReference type="Pfam" id="PF10344">
    <property type="entry name" value="Hobbit"/>
    <property type="match status" value="1"/>
</dbReference>
<keyword evidence="3" id="KW-1185">Reference proteome</keyword>
<dbReference type="Proteomes" id="UP001259832">
    <property type="component" value="Unassembled WGS sequence"/>
</dbReference>
<protein>
    <submittedName>
        <fullName evidence="2">UPF0648 protein C3H5.09c</fullName>
    </submittedName>
</protein>
<proteinExistence type="predicted"/>
<feature type="region of interest" description="Disordered" evidence="1">
    <location>
        <begin position="1623"/>
        <end position="1648"/>
    </location>
</feature>
<feature type="compositionally biased region" description="Low complexity" evidence="1">
    <location>
        <begin position="2426"/>
        <end position="2438"/>
    </location>
</feature>
<feature type="compositionally biased region" description="Polar residues" evidence="1">
    <location>
        <begin position="2460"/>
        <end position="2470"/>
    </location>
</feature>
<dbReference type="InterPro" id="IPR045167">
    <property type="entry name" value="Hobbit"/>
</dbReference>
<feature type="compositionally biased region" description="Basic residues" evidence="1">
    <location>
        <begin position="537"/>
        <end position="558"/>
    </location>
</feature>
<dbReference type="EMBL" id="JASMQC010000029">
    <property type="protein sequence ID" value="KAK1932527.1"/>
    <property type="molecule type" value="Genomic_DNA"/>
</dbReference>
<reference evidence="2" key="1">
    <citation type="submission" date="2023-08" db="EMBL/GenBank/DDBJ databases">
        <title>Reference Genome Resource for the Citrus Pathogen Phytophthora citrophthora.</title>
        <authorList>
            <person name="Moller H."/>
            <person name="Coetzee B."/>
            <person name="Rose L.J."/>
            <person name="Van Niekerk J.M."/>
        </authorList>
    </citation>
    <scope>NUCLEOTIDE SEQUENCE</scope>
    <source>
        <strain evidence="2">STE-U-9442</strain>
    </source>
</reference>
<organism evidence="2 3">
    <name type="scientific">Phytophthora citrophthora</name>
    <dbReference type="NCBI Taxonomy" id="4793"/>
    <lineage>
        <taxon>Eukaryota</taxon>
        <taxon>Sar</taxon>
        <taxon>Stramenopiles</taxon>
        <taxon>Oomycota</taxon>
        <taxon>Peronosporomycetes</taxon>
        <taxon>Peronosporales</taxon>
        <taxon>Peronosporaceae</taxon>
        <taxon>Phytophthora</taxon>
    </lineage>
</organism>
<evidence type="ECO:0000256" key="1">
    <source>
        <dbReference type="SAM" id="MobiDB-lite"/>
    </source>
</evidence>
<feature type="region of interest" description="Disordered" evidence="1">
    <location>
        <begin position="2376"/>
        <end position="2398"/>
    </location>
</feature>
<gene>
    <name evidence="2" type="ORF">P3T76_012111</name>
</gene>
<accession>A0AAD9LE59</accession>
<name>A0AAD9LE59_9STRA</name>
<feature type="region of interest" description="Disordered" evidence="1">
    <location>
        <begin position="2419"/>
        <end position="2470"/>
    </location>
</feature>
<feature type="compositionally biased region" description="Basic and acidic residues" evidence="1">
    <location>
        <begin position="2111"/>
        <end position="2122"/>
    </location>
</feature>
<evidence type="ECO:0000313" key="2">
    <source>
        <dbReference type="EMBL" id="KAK1932527.1"/>
    </source>
</evidence>
<feature type="compositionally biased region" description="Basic residues" evidence="1">
    <location>
        <begin position="2442"/>
        <end position="2459"/>
    </location>
</feature>
<feature type="region of interest" description="Disordered" evidence="1">
    <location>
        <begin position="526"/>
        <end position="567"/>
    </location>
</feature>
<feature type="region of interest" description="Disordered" evidence="1">
    <location>
        <begin position="2109"/>
        <end position="2132"/>
    </location>
</feature>
<feature type="region of interest" description="Disordered" evidence="1">
    <location>
        <begin position="1591"/>
        <end position="1610"/>
    </location>
</feature>
<evidence type="ECO:0000313" key="3">
    <source>
        <dbReference type="Proteomes" id="UP001259832"/>
    </source>
</evidence>
<sequence>MTAQLGRTEITVRVPVCHGPEDLRAPIPSGYSVVIDLIRANFDLEHLWQAALVQKQEQHCTETPDTFTGAAIDDALESSISEILLVLRFAEIFPSDFSFKIKSLEVSVTDKVSPRSFGSVCALGLNGITVVLSGDVNDDSGTTSKINADYPVVARKADLALGPLAIRLYEVGDITVVPPLLKLDGLKVNAEGSLSADVTSRSSSDELDESDYKQPCLYFRSTISGGSRGLEVIVSKRIEPWVASCCVLYDRAAASRQENPPVTPPIEETSRKEEYPAVDFCEVEMDVHFKMLKTAITLNSLDRTCDVLPKGVPSISLYLGEISVYAHPFVNEDHLGVRAKVDLQCSRLKASYFTGNDLVGHPFLSLDFTRVFIYPVATMMQSEVPAEVELEAEWVEVKWAPEVLHAVGGAIELGIFTAASFLHESRRASLEPKGIASNVGWKAASSLKVPPMRQMEDVAQDNISSDEVIVFRCVAKRICAIFPYIYNGQRRVECVTVDTLAVSSEGTTDRLRITIMDARAFPSQRAASEMSSIPAKSARKQAPFHRKSFASRASRSHRKEASAAKPGAVSDQDSAFLVAERFSIEENQVVGSTQTVVDLFVSGVQLKWDVSTQLRVMELIRRITFSAWEMIYRARSTYAIRCTPPESIYNRVLGLNPPLDDIDECLRCENLFPRLISASGDKLHRLHATNLSVNAKLCDEVDVRLSVGVFAGDDLPEVWLFEDISINVNDLEMAVVGSVHVRHTLDKQIDYVLGEFEDMLRKRLLACGRSINAIDPTLADGIIVEINNCHLRTSCDFQLLSYADAIQTTFEPFKEQFALAVSSFWRPQQELFYQFFLRTPVASQQQDLWLRLEDINFECLGNPLESWLERMYPLWIEELAEQELRAHMLDDHVASLKLTNADLLSDGSYKEMKMLLKEKNARLYIQKVKKLMHETPSGDSGALLNVGIGHIDVDVSFEEDISASWASIQSLDEATQVLEDAFKTQHGHELAHFTPCCLLFMGIQLKTTITDLTVRMRRFPTPLMTCDGLSVEGQVFATVYNSDCVDPVDFLAALRCFMDLSIDVTSPVLYFNPGYLYALNELAGLASGFLPLAVFDVDKRFQTSLVDIVRRLIHGKIGVTVKDAGVRLLCSTTSFDSADFLEINVHQVRVAYACGLIDVEVTRVAARIEPGSLSHVAELSHLKLQVWLKWDCLGNSALHYIYPIEFTGPESPGCSREHLTLRPPDLTGASHPLQVYQATKLSVFISGRICPVGPENGDANDGWSKRDMAARTAVVLYSKSVEWLIGFGRIYQKIPQYPLPLPRGNADVKITLPSTDILSILEGVTIEEFDLIGLDVALYASEKHPMGLRAFLDDKISCSGAFLKSSHEVFGVGSSDTNAVRRLSLTIDDTTWIVHDVNVDARDIQVRICTPQSGSRGEALVSLKHVALIVGGGIERAPTHDNGLMKLHSPPPMKRLTNSPPFSFPQSVKEAGEVKERSKQSILEFFHIPHENPFSFRESDSDTEGESDMREAEVVESEVEELQNLVLDEFRRAGFLLGLLSKEVRVTVTMVALESLVDIADTWVKVAVTSLPELFNDEVETAALLKRKENREEELDVIEEESESSPKKFTSLAQDPKFSGISLQGGAETPVSRDSTQRFEPTPYSNADTVRPVRRKSSLVVSQLERIRSREEATLPQATDSKLIQAFIMVKFEDCQISVQDQLHKGSVLLALNAGTLQHAVSSDSSHERIDLNVDGFQVFTAPLDVDVKSHAIWLKALADGLYCPSSHGLLRQVIAPIPAQVTIWVDREKSIVKNRVKLDIPAIEVQVNLLSKGILEKLTTTATELINAKLAQKKKNDHSHRLQGYLRETQHQKRSLHQLVALKRQLKWKIASLEWRQMCGWDYRMNERAMAAVSATESARHLAFEVETSPLFRRRKMSSASVISVATNISFAGSTATNRYEDEQFTDELQRMTQQYEALSELTRFMATELQKQLKPSPLPNVDLEFALDRASLTLSGENVDILRAQLGSLCFKMQLFEDHSGNFALTLQDLSVSNLSPGTPYPDMLLPVYSRSWEGDDMFLRIDAEIAKPVGGITIVQHFEVNVHPIQVCITQEAIMQLVAFFSPPDKANSTKEEQRDEVRSQFLQARTASSSASDGRVGSAIIKAVKVAGKAAAHPLSLGRTHRGDNDEEVLSPGRKAKGGGLHHIAEDPTHWFSKLSNLSESNELPLFGLSDEAEQRYAESAEREIMEMKDRTKNSILFKRIRLGAVEVVLTYKNKKSSHASSTPHLHLPHASQPQALEDMRGFEVKTHALVYCDKACSPLDLLLRIRRDILLDVLSQVGRNFTNIGNFLRDQFDPSRWAAFDALAPLKSLSTTVSSLTAHTGAVVPLAAQPVASSSLSPSEGKPKDIMTANASTPTSVRTAELLCEWQRRSSDLLSDHNDADSSTPSSPTCTDPAHPKQIKAKRSLTRLFTRKKSISSPLASPSTQ</sequence>